<dbReference type="EMBL" id="PFQB01000120">
    <property type="protein sequence ID" value="PJA12265.1"/>
    <property type="molecule type" value="Genomic_DNA"/>
</dbReference>
<protein>
    <submittedName>
        <fullName evidence="1">Uncharacterized protein</fullName>
    </submittedName>
</protein>
<organism evidence="1 2">
    <name type="scientific">Candidatus Dojkabacteria bacterium CG_4_10_14_0_2_um_filter_Dojkabacteria_WS6_41_15</name>
    <dbReference type="NCBI Taxonomy" id="2014249"/>
    <lineage>
        <taxon>Bacteria</taxon>
        <taxon>Candidatus Dojkabacteria</taxon>
    </lineage>
</organism>
<proteinExistence type="predicted"/>
<evidence type="ECO:0000313" key="1">
    <source>
        <dbReference type="EMBL" id="PJA12265.1"/>
    </source>
</evidence>
<dbReference type="AlphaFoldDB" id="A0A2M7W0P7"/>
<accession>A0A2M7W0P7</accession>
<gene>
    <name evidence="1" type="ORF">COX64_04830</name>
</gene>
<sequence>MTTFIKTFADKTDTFTPMRAGPKENIAKKLEETSLEALKENHLAQFVLERISHITSTIASCAEAGLSGVESNEGVILALGGDKYR</sequence>
<name>A0A2M7W0P7_9BACT</name>
<comment type="caution">
    <text evidence="1">The sequence shown here is derived from an EMBL/GenBank/DDBJ whole genome shotgun (WGS) entry which is preliminary data.</text>
</comment>
<reference evidence="2" key="1">
    <citation type="submission" date="2017-09" db="EMBL/GenBank/DDBJ databases">
        <title>Depth-based differentiation of microbial function through sediment-hosted aquifers and enrichment of novel symbionts in the deep terrestrial subsurface.</title>
        <authorList>
            <person name="Probst A.J."/>
            <person name="Ladd B."/>
            <person name="Jarett J.K."/>
            <person name="Geller-Mcgrath D.E."/>
            <person name="Sieber C.M.K."/>
            <person name="Emerson J.B."/>
            <person name="Anantharaman K."/>
            <person name="Thomas B.C."/>
            <person name="Malmstrom R."/>
            <person name="Stieglmeier M."/>
            <person name="Klingl A."/>
            <person name="Woyke T."/>
            <person name="Ryan C.M."/>
            <person name="Banfield J.F."/>
        </authorList>
    </citation>
    <scope>NUCLEOTIDE SEQUENCE [LARGE SCALE GENOMIC DNA]</scope>
</reference>
<evidence type="ECO:0000313" key="2">
    <source>
        <dbReference type="Proteomes" id="UP000228952"/>
    </source>
</evidence>
<dbReference type="Proteomes" id="UP000228952">
    <property type="component" value="Unassembled WGS sequence"/>
</dbReference>